<evidence type="ECO:0000256" key="5">
    <source>
        <dbReference type="ARBA" id="ARBA00023136"/>
    </source>
</evidence>
<gene>
    <name evidence="8" type="ORF">CSSPJE1EN1_LOCUS17508</name>
</gene>
<comment type="subcellular location">
    <subcellularLocation>
        <location evidence="1">Membrane</location>
        <topology evidence="1">Multi-pass membrane protein</topology>
    </subcellularLocation>
</comment>
<dbReference type="Pfam" id="PF04116">
    <property type="entry name" value="FA_hydroxylase"/>
    <property type="match status" value="1"/>
</dbReference>
<accession>A0ABP0WYT8</accession>
<dbReference type="SUPFAM" id="SSF51735">
    <property type="entry name" value="NAD(P)-binding Rossmann-fold domains"/>
    <property type="match status" value="1"/>
</dbReference>
<evidence type="ECO:0000256" key="1">
    <source>
        <dbReference type="ARBA" id="ARBA00004141"/>
    </source>
</evidence>
<dbReference type="EMBL" id="OZ020099">
    <property type="protein sequence ID" value="CAK9272030.1"/>
    <property type="molecule type" value="Genomic_DNA"/>
</dbReference>
<evidence type="ECO:0000313" key="9">
    <source>
        <dbReference type="Proteomes" id="UP001497444"/>
    </source>
</evidence>
<dbReference type="Pfam" id="PF12076">
    <property type="entry name" value="CER1-like_C"/>
    <property type="match status" value="1"/>
</dbReference>
<sequence length="650" mass="73957">MKDERSRLTGCEWMKDGKELVLQSAKEGQSLRDNIWFHLLLASMLRYMHIQLWMSVTRFHCLVKKYKIQTDGVTFEQKDRERHWDNYIILQFLFAACTVAAMAPGKSLLQSPSNKNILPLWSGRSIFSVLLLHAGPTEFLYYWGHRALHHNPTLFKDYHAHHHATTVTEATSGFMLTFAEHLAMAGLVSIPVVGASFLGAATVGMFYFYWLFLDFLIAMGHCNWEFVPTFIFKLFPFLKYFISTPTYHSLHHDSHMGHNTNFALSIPLYDHLGGTYNKSTPSLHATVRKGRIEKPDFVFLVHEIGLDSVLHLPMSFIGFHSTPFQHRWFVALFMPLSVPLMLLMWFFGTPFLGFQYHLHHLHSQLWVMPRFGFQYFLPFGKESINNLIEHAILDADKMGVKVLALGALNKMEELNEGGTLFLKRQPNLRVRICHGNTLTAGVILNGLPKHVTEIFLTGATSKLGRAVSLYLACRGVKVLMLTSSHARFEAIRKECPEEFRHNLVKASSYMDAQHCKTWVLGKWASAKDQAWAPAGTKFHQFVVPTVEEVRTKDCCYGALAAMKLPKDVKGLDCCEHTLPRGVVHACHAGGMVHTLEGWTHHELGPIPIDRINVVWKAALKHGFQPVEEEAEGLLGFLHQPDIIPAHQQEM</sequence>
<dbReference type="Proteomes" id="UP001497444">
    <property type="component" value="Chromosome 4"/>
</dbReference>
<evidence type="ECO:0000256" key="3">
    <source>
        <dbReference type="ARBA" id="ARBA00022692"/>
    </source>
</evidence>
<keyword evidence="3 6" id="KW-0812">Transmembrane</keyword>
<dbReference type="PROSITE" id="PS50108">
    <property type="entry name" value="CRIB"/>
    <property type="match status" value="1"/>
</dbReference>
<proteinExistence type="inferred from homology"/>
<dbReference type="InterPro" id="IPR050307">
    <property type="entry name" value="Sterol_Desaturase_Related"/>
</dbReference>
<dbReference type="InterPro" id="IPR021940">
    <property type="entry name" value="CER1-like_C"/>
</dbReference>
<organism evidence="8 9">
    <name type="scientific">Sphagnum jensenii</name>
    <dbReference type="NCBI Taxonomy" id="128206"/>
    <lineage>
        <taxon>Eukaryota</taxon>
        <taxon>Viridiplantae</taxon>
        <taxon>Streptophyta</taxon>
        <taxon>Embryophyta</taxon>
        <taxon>Bryophyta</taxon>
        <taxon>Sphagnophytina</taxon>
        <taxon>Sphagnopsida</taxon>
        <taxon>Sphagnales</taxon>
        <taxon>Sphagnaceae</taxon>
        <taxon>Sphagnum</taxon>
    </lineage>
</organism>
<evidence type="ECO:0000256" key="2">
    <source>
        <dbReference type="ARBA" id="ARBA00009324"/>
    </source>
</evidence>
<keyword evidence="4 6" id="KW-1133">Transmembrane helix</keyword>
<feature type="domain" description="CRIB" evidence="7">
    <location>
        <begin position="242"/>
        <end position="257"/>
    </location>
</feature>
<keyword evidence="5 6" id="KW-0472">Membrane</keyword>
<dbReference type="InterPro" id="IPR000095">
    <property type="entry name" value="CRIB_dom"/>
</dbReference>
<evidence type="ECO:0000256" key="4">
    <source>
        <dbReference type="ARBA" id="ARBA00022989"/>
    </source>
</evidence>
<dbReference type="InterPro" id="IPR006694">
    <property type="entry name" value="Fatty_acid_hydroxylase"/>
</dbReference>
<comment type="similarity">
    <text evidence="2">Belongs to the sterol desaturase family.</text>
</comment>
<reference evidence="8" key="1">
    <citation type="submission" date="2024-02" db="EMBL/GenBank/DDBJ databases">
        <authorList>
            <consortium name="ELIXIR-Norway"/>
            <consortium name="Elixir Norway"/>
        </authorList>
    </citation>
    <scope>NUCLEOTIDE SEQUENCE</scope>
</reference>
<dbReference type="PANTHER" id="PTHR11863">
    <property type="entry name" value="STEROL DESATURASE"/>
    <property type="match status" value="1"/>
</dbReference>
<evidence type="ECO:0000256" key="6">
    <source>
        <dbReference type="SAM" id="Phobius"/>
    </source>
</evidence>
<dbReference type="InterPro" id="IPR036291">
    <property type="entry name" value="NAD(P)-bd_dom_sf"/>
</dbReference>
<feature type="transmembrane region" description="Helical" evidence="6">
    <location>
        <begin position="328"/>
        <end position="348"/>
    </location>
</feature>
<name>A0ABP0WYT8_9BRYO</name>
<protein>
    <recommendedName>
        <fullName evidence="7">CRIB domain-containing protein</fullName>
    </recommendedName>
</protein>
<keyword evidence="9" id="KW-1185">Reference proteome</keyword>
<feature type="transmembrane region" description="Helical" evidence="6">
    <location>
        <begin position="182"/>
        <end position="209"/>
    </location>
</feature>
<evidence type="ECO:0000313" key="8">
    <source>
        <dbReference type="EMBL" id="CAK9272030.1"/>
    </source>
</evidence>
<feature type="transmembrane region" description="Helical" evidence="6">
    <location>
        <begin position="87"/>
        <end position="105"/>
    </location>
</feature>
<evidence type="ECO:0000259" key="7">
    <source>
        <dbReference type="PROSITE" id="PS50108"/>
    </source>
</evidence>